<dbReference type="InterPro" id="IPR023509">
    <property type="entry name" value="DTD-like_sf"/>
</dbReference>
<dbReference type="RefSeq" id="WP_162369357.1">
    <property type="nucleotide sequence ID" value="NZ_JAAEEH010000004.1"/>
</dbReference>
<protein>
    <recommendedName>
        <fullName evidence="4">D-aminoacyl-tRNA deacylase</fullName>
        <shortName evidence="4">DTD</shortName>
        <ecNumber evidence="4">3.1.1.96</ecNumber>
    </recommendedName>
    <alternativeName>
        <fullName evidence="4">Gly-tRNA(Ala) deacylase</fullName>
        <ecNumber evidence="4">3.1.1.-</ecNumber>
    </alternativeName>
</protein>
<feature type="short sequence motif" description="Gly-cisPro motif, important for rejection of L-amino acids" evidence="4">
    <location>
        <begin position="137"/>
        <end position="138"/>
    </location>
</feature>
<comment type="caution">
    <text evidence="5">The sequence shown here is derived from an EMBL/GenBank/DDBJ whole genome shotgun (WGS) entry which is preliminary data.</text>
</comment>
<comment type="similarity">
    <text evidence="1 4">Belongs to the DTD family.</text>
</comment>
<evidence type="ECO:0000313" key="5">
    <source>
        <dbReference type="EMBL" id="NDL66630.1"/>
    </source>
</evidence>
<dbReference type="GO" id="GO:0019478">
    <property type="term" value="P:D-amino acid catabolic process"/>
    <property type="evidence" value="ECO:0007669"/>
    <property type="project" value="UniProtKB-UniRule"/>
</dbReference>
<dbReference type="Gene3D" id="3.50.80.10">
    <property type="entry name" value="D-tyrosyl-tRNA(Tyr) deacylase"/>
    <property type="match status" value="1"/>
</dbReference>
<evidence type="ECO:0000256" key="3">
    <source>
        <dbReference type="ARBA" id="ARBA00022801"/>
    </source>
</evidence>
<comment type="subcellular location">
    <subcellularLocation>
        <location evidence="4">Cytoplasm</location>
    </subcellularLocation>
</comment>
<accession>A0A7X5HTZ8</accession>
<dbReference type="AlphaFoldDB" id="A0A7X5HTZ8"/>
<reference evidence="5 6" key="1">
    <citation type="submission" date="2020-01" db="EMBL/GenBank/DDBJ databases">
        <title>Anaeroalcalibacter tamaniensis gen. nov., sp. nov., moderately halophilic strictly anaerobic fermenter bacterium from mud volcano of Taman peninsula.</title>
        <authorList>
            <person name="Frolova A."/>
            <person name="Merkel A.Y."/>
            <person name="Slobodkin A.I."/>
        </authorList>
    </citation>
    <scope>NUCLEOTIDE SEQUENCE [LARGE SCALE GENOMIC DNA]</scope>
    <source>
        <strain evidence="5 6">F-3ap</strain>
    </source>
</reference>
<dbReference type="HAMAP" id="MF_00518">
    <property type="entry name" value="Deacylase_Dtd"/>
    <property type="match status" value="1"/>
</dbReference>
<comment type="function">
    <text evidence="4">An aminoacyl-tRNA editing enzyme that deacylates mischarged D-aminoacyl-tRNAs. Also deacylates mischarged glycyl-tRNA(Ala), protecting cells against glycine mischarging by AlaRS. Acts via tRNA-based rather than protein-based catalysis; rejects L-amino acids rather than detecting D-amino acids in the active site. By recycling D-aminoacyl-tRNA to D-amino acids and free tRNA molecules, this enzyme counteracts the toxicity associated with the formation of D-aminoacyl-tRNA entities in vivo and helps enforce protein L-homochirality.</text>
</comment>
<keyword evidence="6" id="KW-1185">Reference proteome</keyword>
<dbReference type="NCBIfam" id="TIGR00256">
    <property type="entry name" value="D-aminoacyl-tRNA deacylase"/>
    <property type="match status" value="1"/>
</dbReference>
<dbReference type="Proteomes" id="UP000461585">
    <property type="component" value="Unassembled WGS sequence"/>
</dbReference>
<dbReference type="GO" id="GO:0106026">
    <property type="term" value="F:Gly-tRNA(Ala) deacylase activity"/>
    <property type="evidence" value="ECO:0007669"/>
    <property type="project" value="UniProtKB-UniRule"/>
</dbReference>
<dbReference type="EC" id="3.1.1.96" evidence="4"/>
<keyword evidence="4" id="KW-0963">Cytoplasm</keyword>
<dbReference type="PANTHER" id="PTHR10472">
    <property type="entry name" value="D-TYROSYL-TRNA TYR DEACYLASE"/>
    <property type="match status" value="1"/>
</dbReference>
<comment type="subunit">
    <text evidence="4">Homodimer.</text>
</comment>
<keyword evidence="3 4" id="KW-0378">Hydrolase</keyword>
<name>A0A7X5HTZ8_9FIRM</name>
<evidence type="ECO:0000256" key="1">
    <source>
        <dbReference type="ARBA" id="ARBA00009673"/>
    </source>
</evidence>
<dbReference type="FunFam" id="3.50.80.10:FF:000001">
    <property type="entry name" value="D-aminoacyl-tRNA deacylase"/>
    <property type="match status" value="1"/>
</dbReference>
<dbReference type="GO" id="GO:0051500">
    <property type="term" value="F:D-tyrosyl-tRNA(Tyr) deacylase activity"/>
    <property type="evidence" value="ECO:0007669"/>
    <property type="project" value="TreeGrafter"/>
</dbReference>
<dbReference type="GO" id="GO:0000049">
    <property type="term" value="F:tRNA binding"/>
    <property type="evidence" value="ECO:0007669"/>
    <property type="project" value="UniProtKB-UniRule"/>
</dbReference>
<dbReference type="PANTHER" id="PTHR10472:SF5">
    <property type="entry name" value="D-AMINOACYL-TRNA DEACYLASE 1"/>
    <property type="match status" value="1"/>
</dbReference>
<dbReference type="SUPFAM" id="SSF69500">
    <property type="entry name" value="DTD-like"/>
    <property type="match status" value="1"/>
</dbReference>
<keyword evidence="2 4" id="KW-0820">tRNA-binding</keyword>
<proteinExistence type="inferred from homology"/>
<dbReference type="EC" id="3.1.1.-" evidence="4"/>
<dbReference type="GO" id="GO:0043908">
    <property type="term" value="F:Ser(Gly)-tRNA(Ala) hydrolase activity"/>
    <property type="evidence" value="ECO:0007669"/>
    <property type="project" value="UniProtKB-UniRule"/>
</dbReference>
<keyword evidence="4" id="KW-0694">RNA-binding</keyword>
<dbReference type="GO" id="GO:0005737">
    <property type="term" value="C:cytoplasm"/>
    <property type="evidence" value="ECO:0007669"/>
    <property type="project" value="UniProtKB-SubCell"/>
</dbReference>
<dbReference type="InterPro" id="IPR003732">
    <property type="entry name" value="Daa-tRNA_deacyls_DTD"/>
</dbReference>
<dbReference type="EMBL" id="JAAEEH010000004">
    <property type="protein sequence ID" value="NDL66630.1"/>
    <property type="molecule type" value="Genomic_DNA"/>
</dbReference>
<comment type="catalytic activity">
    <reaction evidence="4">
        <text>a D-aminoacyl-tRNA + H2O = a tRNA + a D-alpha-amino acid + H(+)</text>
        <dbReference type="Rhea" id="RHEA:13953"/>
        <dbReference type="Rhea" id="RHEA-COMP:10123"/>
        <dbReference type="Rhea" id="RHEA-COMP:10124"/>
        <dbReference type="ChEBI" id="CHEBI:15377"/>
        <dbReference type="ChEBI" id="CHEBI:15378"/>
        <dbReference type="ChEBI" id="CHEBI:59871"/>
        <dbReference type="ChEBI" id="CHEBI:78442"/>
        <dbReference type="ChEBI" id="CHEBI:79333"/>
        <dbReference type="EC" id="3.1.1.96"/>
    </reaction>
</comment>
<organism evidence="5 6">
    <name type="scientific">Anaerotalea alkaliphila</name>
    <dbReference type="NCBI Taxonomy" id="2662126"/>
    <lineage>
        <taxon>Bacteria</taxon>
        <taxon>Bacillati</taxon>
        <taxon>Bacillota</taxon>
        <taxon>Clostridia</taxon>
        <taxon>Eubacteriales</taxon>
        <taxon>Anaerotalea</taxon>
    </lineage>
</organism>
<dbReference type="Pfam" id="PF02580">
    <property type="entry name" value="Tyr_Deacylase"/>
    <property type="match status" value="1"/>
</dbReference>
<comment type="domain">
    <text evidence="4">A Gly-cisPro motif from one monomer fits into the active site of the other monomer to allow specific chiral rejection of L-amino acids.</text>
</comment>
<evidence type="ECO:0000313" key="6">
    <source>
        <dbReference type="Proteomes" id="UP000461585"/>
    </source>
</evidence>
<evidence type="ECO:0000256" key="4">
    <source>
        <dbReference type="HAMAP-Rule" id="MF_00518"/>
    </source>
</evidence>
<evidence type="ECO:0000256" key="2">
    <source>
        <dbReference type="ARBA" id="ARBA00022555"/>
    </source>
</evidence>
<gene>
    <name evidence="4" type="primary">dtd</name>
    <name evidence="5" type="ORF">GXN74_02555</name>
</gene>
<sequence>MRVVVQRVLRARVSVEGRVSGEIGKGLLALVGFREEDGPEQYRYVTDKLVNLRIFEDPQGKMNLSLQDVGGGLLVVPNFTLYGDCRQGRRPSFTASSKPDTARHQFDAFCKGLEERFPELRTGEFQAEMAVELVNDGPVTLLLDSEKTF</sequence>
<comment type="catalytic activity">
    <reaction evidence="4">
        <text>glycyl-tRNA(Ala) + H2O = tRNA(Ala) + glycine + H(+)</text>
        <dbReference type="Rhea" id="RHEA:53744"/>
        <dbReference type="Rhea" id="RHEA-COMP:9657"/>
        <dbReference type="Rhea" id="RHEA-COMP:13640"/>
        <dbReference type="ChEBI" id="CHEBI:15377"/>
        <dbReference type="ChEBI" id="CHEBI:15378"/>
        <dbReference type="ChEBI" id="CHEBI:57305"/>
        <dbReference type="ChEBI" id="CHEBI:78442"/>
        <dbReference type="ChEBI" id="CHEBI:78522"/>
    </reaction>
</comment>